<accession>A0ABW3JNC1</accession>
<comment type="caution">
    <text evidence="1">The sequence shown here is derived from an EMBL/GenBank/DDBJ whole genome shotgun (WGS) entry which is preliminary data.</text>
</comment>
<dbReference type="RefSeq" id="WP_386104865.1">
    <property type="nucleotide sequence ID" value="NZ_JBHTJR010000015.1"/>
</dbReference>
<name>A0ABW3JNC1_9FLAO</name>
<sequence length="187" mass="22353">MSIILDYLNRIETIEEFENFVYESTELEKILNSEQYQALLEFNYRSKDSNQKLEDLIKEKILSGEEFGLWKLNKELIKFGWYQGRQFKIANIDSEKYSEKVINILKEYGGLKIEKTDKSYREIEFSDIPFIDGDFTFFAITEKTYVHIGINSKNEYYYCFDITNEYKYAGNCLKTILAKTLFDEKPW</sequence>
<reference evidence="2" key="1">
    <citation type="journal article" date="2019" name="Int. J. Syst. Evol. Microbiol.">
        <title>The Global Catalogue of Microorganisms (GCM) 10K type strain sequencing project: providing services to taxonomists for standard genome sequencing and annotation.</title>
        <authorList>
            <consortium name="The Broad Institute Genomics Platform"/>
            <consortium name="The Broad Institute Genome Sequencing Center for Infectious Disease"/>
            <person name="Wu L."/>
            <person name="Ma J."/>
        </authorList>
    </citation>
    <scope>NUCLEOTIDE SEQUENCE [LARGE SCALE GENOMIC DNA]</scope>
    <source>
        <strain evidence="2">CCUG 60527</strain>
    </source>
</reference>
<dbReference type="EMBL" id="JBHTJR010000015">
    <property type="protein sequence ID" value="MFD0992008.1"/>
    <property type="molecule type" value="Genomic_DNA"/>
</dbReference>
<organism evidence="1 2">
    <name type="scientific">Tenacibaculum geojense</name>
    <dbReference type="NCBI Taxonomy" id="915352"/>
    <lineage>
        <taxon>Bacteria</taxon>
        <taxon>Pseudomonadati</taxon>
        <taxon>Bacteroidota</taxon>
        <taxon>Flavobacteriia</taxon>
        <taxon>Flavobacteriales</taxon>
        <taxon>Flavobacteriaceae</taxon>
        <taxon>Tenacibaculum</taxon>
    </lineage>
</organism>
<dbReference type="Proteomes" id="UP001597062">
    <property type="component" value="Unassembled WGS sequence"/>
</dbReference>
<protein>
    <submittedName>
        <fullName evidence="1">Uncharacterized protein</fullName>
    </submittedName>
</protein>
<keyword evidence="2" id="KW-1185">Reference proteome</keyword>
<gene>
    <name evidence="1" type="ORF">ACFQ1U_02210</name>
</gene>
<evidence type="ECO:0000313" key="1">
    <source>
        <dbReference type="EMBL" id="MFD0992008.1"/>
    </source>
</evidence>
<evidence type="ECO:0000313" key="2">
    <source>
        <dbReference type="Proteomes" id="UP001597062"/>
    </source>
</evidence>
<proteinExistence type="predicted"/>